<keyword evidence="2" id="KW-1185">Reference proteome</keyword>
<proteinExistence type="predicted"/>
<evidence type="ECO:0000313" key="1">
    <source>
        <dbReference type="EMBL" id="CAH3106744.1"/>
    </source>
</evidence>
<protein>
    <recommendedName>
        <fullName evidence="3">Anoctamin</fullName>
    </recommendedName>
</protein>
<feature type="non-terminal residue" evidence="1">
    <location>
        <position position="1"/>
    </location>
</feature>
<reference evidence="1 2" key="1">
    <citation type="submission" date="2022-05" db="EMBL/GenBank/DDBJ databases">
        <authorList>
            <consortium name="Genoscope - CEA"/>
            <person name="William W."/>
        </authorList>
    </citation>
    <scope>NUCLEOTIDE SEQUENCE [LARGE SCALE GENOMIC DNA]</scope>
</reference>
<sequence length="173" mass="19844">GVPVTFSVSLLLIISFAIRHNLSGLALADLLTLINIHLVVPNCFAKSTAVLNRFFRKLKKPIEYHYYCCCCFEYIGLTKDLLLFFQKGALAYFIVLPLVTQLQSLLSRPEVPDFLQYRVTRQKQNSDAIEDIFDGQLYKKHFWEDGFLGVHHTGQKDTDPFVPANKHGWSCNF</sequence>
<evidence type="ECO:0008006" key="3">
    <source>
        <dbReference type="Google" id="ProtNLM"/>
    </source>
</evidence>
<dbReference type="Proteomes" id="UP001159405">
    <property type="component" value="Unassembled WGS sequence"/>
</dbReference>
<accession>A0ABN8NEX1</accession>
<organism evidence="1 2">
    <name type="scientific">Porites lobata</name>
    <dbReference type="NCBI Taxonomy" id="104759"/>
    <lineage>
        <taxon>Eukaryota</taxon>
        <taxon>Metazoa</taxon>
        <taxon>Cnidaria</taxon>
        <taxon>Anthozoa</taxon>
        <taxon>Hexacorallia</taxon>
        <taxon>Scleractinia</taxon>
        <taxon>Fungiina</taxon>
        <taxon>Poritidae</taxon>
        <taxon>Porites</taxon>
    </lineage>
</organism>
<evidence type="ECO:0000313" key="2">
    <source>
        <dbReference type="Proteomes" id="UP001159405"/>
    </source>
</evidence>
<comment type="caution">
    <text evidence="1">The sequence shown here is derived from an EMBL/GenBank/DDBJ whole genome shotgun (WGS) entry which is preliminary data.</text>
</comment>
<gene>
    <name evidence="1" type="ORF">PLOB_00014941</name>
</gene>
<name>A0ABN8NEX1_9CNID</name>
<dbReference type="EMBL" id="CALNXK010000019">
    <property type="protein sequence ID" value="CAH3106744.1"/>
    <property type="molecule type" value="Genomic_DNA"/>
</dbReference>